<evidence type="ECO:0000259" key="1">
    <source>
        <dbReference type="Pfam" id="PF17790"/>
    </source>
</evidence>
<evidence type="ECO:0000313" key="2">
    <source>
        <dbReference type="EMBL" id="KAF3844094.1"/>
    </source>
</evidence>
<name>A0A7J5Y3S4_DISMA</name>
<evidence type="ECO:0000313" key="3">
    <source>
        <dbReference type="Proteomes" id="UP000518266"/>
    </source>
</evidence>
<gene>
    <name evidence="2" type="ORF">F7725_016142</name>
</gene>
<sequence>TLREVRWRWGSERIKGGAAQQYFTDSGSGSVRRMRKTLLAAASLAICQDCTDADKRVEIHVMNHPTKNKRLATASVTLTTTNKFQELVQIMIPTGDFSKDPSNKQYVYLQAQFPDRLLEKVVMTPEGIILPLDPVSLKSGIHSGDYQLAEIVRLVVYRVYVVFSTMNFHVANFAFGK</sequence>
<dbReference type="Pfam" id="PF17790">
    <property type="entry name" value="MG1"/>
    <property type="match status" value="1"/>
</dbReference>
<reference evidence="2 3" key="1">
    <citation type="submission" date="2020-03" db="EMBL/GenBank/DDBJ databases">
        <title>Dissostichus mawsoni Genome sequencing and assembly.</title>
        <authorList>
            <person name="Park H."/>
        </authorList>
    </citation>
    <scope>NUCLEOTIDE SEQUENCE [LARGE SCALE GENOMIC DNA]</scope>
    <source>
        <strain evidence="2">DM0001</strain>
        <tissue evidence="2">Muscle</tissue>
    </source>
</reference>
<protein>
    <recommendedName>
        <fullName evidence="1">Complement C3/4/5 macroglobulin domain-containing protein</fullName>
    </recommendedName>
</protein>
<dbReference type="EMBL" id="JAAKFY010000017">
    <property type="protein sequence ID" value="KAF3844094.1"/>
    <property type="molecule type" value="Genomic_DNA"/>
</dbReference>
<dbReference type="OrthoDB" id="6359008at2759"/>
<keyword evidence="3" id="KW-1185">Reference proteome</keyword>
<dbReference type="Proteomes" id="UP000518266">
    <property type="component" value="Unassembled WGS sequence"/>
</dbReference>
<organism evidence="2 3">
    <name type="scientific">Dissostichus mawsoni</name>
    <name type="common">Antarctic cod</name>
    <dbReference type="NCBI Taxonomy" id="36200"/>
    <lineage>
        <taxon>Eukaryota</taxon>
        <taxon>Metazoa</taxon>
        <taxon>Chordata</taxon>
        <taxon>Craniata</taxon>
        <taxon>Vertebrata</taxon>
        <taxon>Euteleostomi</taxon>
        <taxon>Actinopterygii</taxon>
        <taxon>Neopterygii</taxon>
        <taxon>Teleostei</taxon>
        <taxon>Neoteleostei</taxon>
        <taxon>Acanthomorphata</taxon>
        <taxon>Eupercaria</taxon>
        <taxon>Perciformes</taxon>
        <taxon>Notothenioidei</taxon>
        <taxon>Nototheniidae</taxon>
        <taxon>Dissostichus</taxon>
    </lineage>
</organism>
<dbReference type="InterPro" id="IPR041425">
    <property type="entry name" value="C3/4/5_MG1"/>
</dbReference>
<accession>A0A7J5Y3S4</accession>
<comment type="caution">
    <text evidence="2">The sequence shown here is derived from an EMBL/GenBank/DDBJ whole genome shotgun (WGS) entry which is preliminary data.</text>
</comment>
<dbReference type="AlphaFoldDB" id="A0A7J5Y3S4"/>
<proteinExistence type="predicted"/>
<feature type="non-terminal residue" evidence="2">
    <location>
        <position position="1"/>
    </location>
</feature>
<dbReference type="Gene3D" id="2.60.40.1930">
    <property type="match status" value="1"/>
</dbReference>
<feature type="domain" description="Complement C3/4/5 macroglobulin" evidence="1">
    <location>
        <begin position="52"/>
        <end position="123"/>
    </location>
</feature>